<dbReference type="GO" id="GO:0005524">
    <property type="term" value="F:ATP binding"/>
    <property type="evidence" value="ECO:0007669"/>
    <property type="project" value="UniProtKB-KW"/>
</dbReference>
<keyword evidence="7" id="KW-0418">Kinase</keyword>
<keyword evidence="6" id="KW-0547">Nucleotide-binding</keyword>
<comment type="caution">
    <text evidence="14">The sequence shown here is derived from an EMBL/GenBank/DDBJ whole genome shotgun (WGS) entry which is preliminary data.</text>
</comment>
<name>A0A198AHF4_9BACL</name>
<dbReference type="RefSeq" id="WP_068663106.1">
    <property type="nucleotide sequence ID" value="NZ_LYPB01000050.1"/>
</dbReference>
<keyword evidence="5 12" id="KW-0812">Transmembrane</keyword>
<dbReference type="EMBL" id="LYPB01000050">
    <property type="protein sequence ID" value="OAS20476.1"/>
    <property type="molecule type" value="Genomic_DNA"/>
</dbReference>
<keyword evidence="4" id="KW-0808">Transferase</keyword>
<reference evidence="14 15" key="1">
    <citation type="submission" date="2016-05" db="EMBL/GenBank/DDBJ databases">
        <title>Paenibacillus sp. 1ZS3-15 nov., isolated from the rhizosphere soil.</title>
        <authorList>
            <person name="Zhang X.X."/>
            <person name="Zhang J."/>
        </authorList>
    </citation>
    <scope>NUCLEOTIDE SEQUENCE [LARGE SCALE GENOMIC DNA]</scope>
    <source>
        <strain evidence="14 15">1ZS3-15</strain>
    </source>
</reference>
<evidence type="ECO:0000256" key="3">
    <source>
        <dbReference type="ARBA" id="ARBA00022553"/>
    </source>
</evidence>
<dbReference type="InterPro" id="IPR003594">
    <property type="entry name" value="HATPase_dom"/>
</dbReference>
<dbReference type="PANTHER" id="PTHR34220:SF11">
    <property type="entry name" value="SENSOR PROTEIN KINASE HPTS"/>
    <property type="match status" value="1"/>
</dbReference>
<dbReference type="InterPro" id="IPR036890">
    <property type="entry name" value="HATPase_C_sf"/>
</dbReference>
<dbReference type="Pfam" id="PF06580">
    <property type="entry name" value="His_kinase"/>
    <property type="match status" value="1"/>
</dbReference>
<dbReference type="Gene3D" id="3.30.565.10">
    <property type="entry name" value="Histidine kinase-like ATPase, C-terminal domain"/>
    <property type="match status" value="1"/>
</dbReference>
<dbReference type="STRING" id="1850517.A8708_18050"/>
<feature type="transmembrane region" description="Helical" evidence="12">
    <location>
        <begin position="298"/>
        <end position="317"/>
    </location>
</feature>
<accession>A0A198AHF4</accession>
<dbReference type="Pfam" id="PF00672">
    <property type="entry name" value="HAMP"/>
    <property type="match status" value="1"/>
</dbReference>
<protein>
    <recommendedName>
        <fullName evidence="13">HAMP domain-containing protein</fullName>
    </recommendedName>
</protein>
<dbReference type="CDD" id="cd06225">
    <property type="entry name" value="HAMP"/>
    <property type="match status" value="1"/>
</dbReference>
<evidence type="ECO:0000256" key="4">
    <source>
        <dbReference type="ARBA" id="ARBA00022679"/>
    </source>
</evidence>
<dbReference type="SMART" id="SM00304">
    <property type="entry name" value="HAMP"/>
    <property type="match status" value="1"/>
</dbReference>
<dbReference type="GO" id="GO:0005886">
    <property type="term" value="C:plasma membrane"/>
    <property type="evidence" value="ECO:0007669"/>
    <property type="project" value="UniProtKB-SubCell"/>
</dbReference>
<dbReference type="AlphaFoldDB" id="A0A198AHF4"/>
<evidence type="ECO:0000259" key="13">
    <source>
        <dbReference type="PROSITE" id="PS50885"/>
    </source>
</evidence>
<dbReference type="Gene3D" id="3.30.450.20">
    <property type="entry name" value="PAS domain"/>
    <property type="match status" value="1"/>
</dbReference>
<evidence type="ECO:0000313" key="15">
    <source>
        <dbReference type="Proteomes" id="UP000078454"/>
    </source>
</evidence>
<dbReference type="SUPFAM" id="SSF158472">
    <property type="entry name" value="HAMP domain-like"/>
    <property type="match status" value="1"/>
</dbReference>
<keyword evidence="11 12" id="KW-0472">Membrane</keyword>
<feature type="transmembrane region" description="Helical" evidence="12">
    <location>
        <begin position="6"/>
        <end position="26"/>
    </location>
</feature>
<sequence length="586" mass="66213">MSDIPLFYKLSICFLFLTFLMILLSYGHFVNYKKDKEAVSLEAIDQANAQTMGRIDSYLADLSAVTIMPLMEQNAGEHFFQNLKSFQNNQVSLDFQRETDDIFNKMFLIKKDIHSIFLFNLDGMSEFKVLDTALLSSINPVHEDWFRNSIESFGMPQIVPTYQLPNVSDQRARPLQVFGLARGIVDVKAGVVSAVLLVNTKVDYLAEQSKKMMLFPNQREVIVDKNGQTIYDTHTANIGSPAAADLQNIAVSRLSQARVIDGTHTIVRSFTSEANGWTILTIIPEHELFRQINQAGKVTMFITLLAVVGSFFFLFIISRQIVNPIKALINTIKKFEKGNFGVKVQDNRGDEIGALGASFNRMTDRIQELIQEVYVDKLHKKELQLQSLQNQINPHFLYNTIESIRMMAEINHDDEASRMAVALGGILRYGISDPLSKVQLREEIHYLKEYALLQQVRYDDLFQIVIDVEEEIEEVPIPKMVLQPLVENSINHGLKYTPHGGLITVSVRKLGNDVLCEVTDNGCGISADKLKQMMDDLNGMNDAHGSIGLKNVHQRIGLHYGVGYGLQIRSVEQVQTTVFFQIPTET</sequence>
<evidence type="ECO:0000256" key="12">
    <source>
        <dbReference type="SAM" id="Phobius"/>
    </source>
</evidence>
<evidence type="ECO:0000256" key="1">
    <source>
        <dbReference type="ARBA" id="ARBA00004651"/>
    </source>
</evidence>
<feature type="domain" description="HAMP" evidence="13">
    <location>
        <begin position="319"/>
        <end position="371"/>
    </location>
</feature>
<evidence type="ECO:0000256" key="5">
    <source>
        <dbReference type="ARBA" id="ARBA00022692"/>
    </source>
</evidence>
<keyword evidence="15" id="KW-1185">Reference proteome</keyword>
<organism evidence="14 15">
    <name type="scientific">Paenibacillus oryzisoli</name>
    <dbReference type="NCBI Taxonomy" id="1850517"/>
    <lineage>
        <taxon>Bacteria</taxon>
        <taxon>Bacillati</taxon>
        <taxon>Bacillota</taxon>
        <taxon>Bacilli</taxon>
        <taxon>Bacillales</taxon>
        <taxon>Paenibacillaceae</taxon>
        <taxon>Paenibacillus</taxon>
    </lineage>
</organism>
<evidence type="ECO:0000256" key="7">
    <source>
        <dbReference type="ARBA" id="ARBA00022777"/>
    </source>
</evidence>
<gene>
    <name evidence="14" type="ORF">A8708_18050</name>
</gene>
<dbReference type="Proteomes" id="UP000078454">
    <property type="component" value="Unassembled WGS sequence"/>
</dbReference>
<dbReference type="InterPro" id="IPR003660">
    <property type="entry name" value="HAMP_dom"/>
</dbReference>
<evidence type="ECO:0000256" key="6">
    <source>
        <dbReference type="ARBA" id="ARBA00022741"/>
    </source>
</evidence>
<evidence type="ECO:0000256" key="11">
    <source>
        <dbReference type="ARBA" id="ARBA00023136"/>
    </source>
</evidence>
<evidence type="ECO:0000313" key="14">
    <source>
        <dbReference type="EMBL" id="OAS20476.1"/>
    </source>
</evidence>
<dbReference type="SMART" id="SM00387">
    <property type="entry name" value="HATPase_c"/>
    <property type="match status" value="1"/>
</dbReference>
<evidence type="ECO:0000256" key="9">
    <source>
        <dbReference type="ARBA" id="ARBA00022989"/>
    </source>
</evidence>
<evidence type="ECO:0000256" key="8">
    <source>
        <dbReference type="ARBA" id="ARBA00022840"/>
    </source>
</evidence>
<keyword evidence="2" id="KW-1003">Cell membrane</keyword>
<evidence type="ECO:0000256" key="10">
    <source>
        <dbReference type="ARBA" id="ARBA00023012"/>
    </source>
</evidence>
<keyword evidence="10" id="KW-0902">Two-component regulatory system</keyword>
<comment type="subcellular location">
    <subcellularLocation>
        <location evidence="1">Cell membrane</location>
        <topology evidence="1">Multi-pass membrane protein</topology>
    </subcellularLocation>
</comment>
<proteinExistence type="predicted"/>
<dbReference type="SUPFAM" id="SSF55874">
    <property type="entry name" value="ATPase domain of HSP90 chaperone/DNA topoisomerase II/histidine kinase"/>
    <property type="match status" value="1"/>
</dbReference>
<keyword evidence="8" id="KW-0067">ATP-binding</keyword>
<dbReference type="InterPro" id="IPR010559">
    <property type="entry name" value="Sig_transdc_His_kin_internal"/>
</dbReference>
<dbReference type="PROSITE" id="PS50885">
    <property type="entry name" value="HAMP"/>
    <property type="match status" value="1"/>
</dbReference>
<dbReference type="GO" id="GO:0000155">
    <property type="term" value="F:phosphorelay sensor kinase activity"/>
    <property type="evidence" value="ECO:0007669"/>
    <property type="project" value="InterPro"/>
</dbReference>
<keyword evidence="9 12" id="KW-1133">Transmembrane helix</keyword>
<evidence type="ECO:0000256" key="2">
    <source>
        <dbReference type="ARBA" id="ARBA00022475"/>
    </source>
</evidence>
<dbReference type="PANTHER" id="PTHR34220">
    <property type="entry name" value="SENSOR HISTIDINE KINASE YPDA"/>
    <property type="match status" value="1"/>
</dbReference>
<dbReference type="Gene3D" id="1.10.8.500">
    <property type="entry name" value="HAMP domain in histidine kinase"/>
    <property type="match status" value="1"/>
</dbReference>
<keyword evidence="3" id="KW-0597">Phosphoprotein</keyword>
<dbReference type="InterPro" id="IPR050640">
    <property type="entry name" value="Bact_2-comp_sensor_kinase"/>
</dbReference>
<dbReference type="Pfam" id="PF02518">
    <property type="entry name" value="HATPase_c"/>
    <property type="match status" value="1"/>
</dbReference>